<dbReference type="PANTHER" id="PTHR30482:SF20">
    <property type="entry name" value="HIGH-AFFINITY BRANCHED-CHAIN AMINO ACID TRANSPORT SYSTEM PERMEASE PROTEIN LIVM"/>
    <property type="match status" value="1"/>
</dbReference>
<keyword evidence="2" id="KW-1003">Cell membrane</keyword>
<evidence type="ECO:0000256" key="2">
    <source>
        <dbReference type="ARBA" id="ARBA00022475"/>
    </source>
</evidence>
<feature type="transmembrane region" description="Helical" evidence="6">
    <location>
        <begin position="89"/>
        <end position="109"/>
    </location>
</feature>
<keyword evidence="3 6" id="KW-0812">Transmembrane</keyword>
<feature type="transmembrane region" description="Helical" evidence="6">
    <location>
        <begin position="40"/>
        <end position="58"/>
    </location>
</feature>
<evidence type="ECO:0000256" key="4">
    <source>
        <dbReference type="ARBA" id="ARBA00022989"/>
    </source>
</evidence>
<feature type="transmembrane region" description="Helical" evidence="6">
    <location>
        <begin position="289"/>
        <end position="308"/>
    </location>
</feature>
<comment type="subcellular location">
    <subcellularLocation>
        <location evidence="1">Cell membrane</location>
        <topology evidence="1">Multi-pass membrane protein</topology>
    </subcellularLocation>
</comment>
<evidence type="ECO:0000313" key="8">
    <source>
        <dbReference type="Proteomes" id="UP000483035"/>
    </source>
</evidence>
<sequence>MGNSVIARRFGLLAALALCAVLLALAPQMSPYYVRVVDSILIYIILAVGLNLVVGYAGLLDLGFIAFYAVGAYAYALLASGQFDIHLPFILILFIGAAIGALAGILLGFPVLKLRGDYLAIVTLSFGEIIRIAINNADDLTNGPQGIAGLDRATLFGLPLTSPVHFYWLLLALTIIVCASVYYMERSILGKAWRALREDQDVVRGLGINTTTLKLLAFALSASIGGAGGVIFGSFQRFVSPESFTFQESLLVVLIIIIGGVGNIIGVIAGAVVLVILPEVLHFAAQYRLLIYGVVLVTVIVLRPGGLISPRFNLGFILRKVRTLWLSPSKM</sequence>
<keyword evidence="5 6" id="KW-0472">Membrane</keyword>
<proteinExistence type="predicted"/>
<evidence type="ECO:0000256" key="5">
    <source>
        <dbReference type="ARBA" id="ARBA00023136"/>
    </source>
</evidence>
<dbReference type="RefSeq" id="WP_163992846.1">
    <property type="nucleotide sequence ID" value="NZ_WUEY01000024.1"/>
</dbReference>
<protein>
    <submittedName>
        <fullName evidence="7">Branched-chain amino acid ABC transporter permease</fullName>
    </submittedName>
</protein>
<evidence type="ECO:0000256" key="3">
    <source>
        <dbReference type="ARBA" id="ARBA00022692"/>
    </source>
</evidence>
<gene>
    <name evidence="7" type="ORF">GR212_31080</name>
</gene>
<dbReference type="PANTHER" id="PTHR30482">
    <property type="entry name" value="HIGH-AFFINITY BRANCHED-CHAIN AMINO ACID TRANSPORT SYSTEM PERMEASE"/>
    <property type="match status" value="1"/>
</dbReference>
<comment type="caution">
    <text evidence="7">The sequence shown here is derived from an EMBL/GenBank/DDBJ whole genome shotgun (WGS) entry which is preliminary data.</text>
</comment>
<feature type="transmembrane region" description="Helical" evidence="6">
    <location>
        <begin position="165"/>
        <end position="184"/>
    </location>
</feature>
<dbReference type="GO" id="GO:0005886">
    <property type="term" value="C:plasma membrane"/>
    <property type="evidence" value="ECO:0007669"/>
    <property type="project" value="UniProtKB-SubCell"/>
</dbReference>
<dbReference type="Pfam" id="PF02653">
    <property type="entry name" value="BPD_transp_2"/>
    <property type="match status" value="1"/>
</dbReference>
<feature type="transmembrane region" description="Helical" evidence="6">
    <location>
        <begin position="65"/>
        <end position="83"/>
    </location>
</feature>
<dbReference type="CDD" id="cd06581">
    <property type="entry name" value="TM_PBP1_LivM_like"/>
    <property type="match status" value="1"/>
</dbReference>
<accession>A0A6L9UIP7</accession>
<reference evidence="7 8" key="1">
    <citation type="submission" date="2019-12" db="EMBL/GenBank/DDBJ databases">
        <title>Rhizobium genotypes associated with high levels of biological nitrogen fixation by grain legumes in a temperate-maritime cropping system.</title>
        <authorList>
            <person name="Maluk M."/>
            <person name="Francesc Ferrando Molina F."/>
            <person name="Lopez Del Egido L."/>
            <person name="Lafos M."/>
            <person name="Langarica-Fuentes A."/>
            <person name="Gebre Yohannes G."/>
            <person name="Young M.W."/>
            <person name="Martin P."/>
            <person name="Gantlett R."/>
            <person name="Kenicer G."/>
            <person name="Hawes C."/>
            <person name="Begg G.S."/>
            <person name="Quilliam R.S."/>
            <person name="Squire G.R."/>
            <person name="Poole P.S."/>
            <person name="Young P.W."/>
            <person name="Iannetta P.M."/>
            <person name="James E.K."/>
        </authorList>
    </citation>
    <scope>NUCLEOTIDE SEQUENCE [LARGE SCALE GENOMIC DNA]</scope>
    <source>
        <strain evidence="7 8">JHI1118</strain>
    </source>
</reference>
<keyword evidence="4 6" id="KW-1133">Transmembrane helix</keyword>
<evidence type="ECO:0000256" key="6">
    <source>
        <dbReference type="SAM" id="Phobius"/>
    </source>
</evidence>
<feature type="transmembrane region" description="Helical" evidence="6">
    <location>
        <begin position="215"/>
        <end position="238"/>
    </location>
</feature>
<evidence type="ECO:0000313" key="7">
    <source>
        <dbReference type="EMBL" id="NEI74007.1"/>
    </source>
</evidence>
<dbReference type="InterPro" id="IPR043428">
    <property type="entry name" value="LivM-like"/>
</dbReference>
<dbReference type="AlphaFoldDB" id="A0A6L9UIP7"/>
<dbReference type="EMBL" id="WUEY01000024">
    <property type="protein sequence ID" value="NEI74007.1"/>
    <property type="molecule type" value="Genomic_DNA"/>
</dbReference>
<feature type="transmembrane region" description="Helical" evidence="6">
    <location>
        <begin position="250"/>
        <end position="277"/>
    </location>
</feature>
<dbReference type="InterPro" id="IPR001851">
    <property type="entry name" value="ABC_transp_permease"/>
</dbReference>
<dbReference type="GO" id="GO:0015658">
    <property type="term" value="F:branched-chain amino acid transmembrane transporter activity"/>
    <property type="evidence" value="ECO:0007669"/>
    <property type="project" value="InterPro"/>
</dbReference>
<dbReference type="Proteomes" id="UP000483035">
    <property type="component" value="Unassembled WGS sequence"/>
</dbReference>
<name>A0A6L9UIP7_9HYPH</name>
<evidence type="ECO:0000256" key="1">
    <source>
        <dbReference type="ARBA" id="ARBA00004651"/>
    </source>
</evidence>
<organism evidence="7 8">
    <name type="scientific">Rhizobium lusitanum</name>
    <dbReference type="NCBI Taxonomy" id="293958"/>
    <lineage>
        <taxon>Bacteria</taxon>
        <taxon>Pseudomonadati</taxon>
        <taxon>Pseudomonadota</taxon>
        <taxon>Alphaproteobacteria</taxon>
        <taxon>Hyphomicrobiales</taxon>
        <taxon>Rhizobiaceae</taxon>
        <taxon>Rhizobium/Agrobacterium group</taxon>
        <taxon>Rhizobium</taxon>
    </lineage>
</organism>